<keyword evidence="19" id="KW-1185">Reference proteome</keyword>
<dbReference type="STRING" id="648757.Rvan_1507"/>
<dbReference type="InterPro" id="IPR035889">
    <property type="entry name" value="Light-harvesting_complex"/>
</dbReference>
<dbReference type="Proteomes" id="UP000001399">
    <property type="component" value="Chromosome"/>
</dbReference>
<keyword evidence="6" id="KW-0148">Chlorophyll</keyword>
<dbReference type="SUPFAM" id="SSF56918">
    <property type="entry name" value="Light-harvesting complex subunits"/>
    <property type="match status" value="1"/>
</dbReference>
<organism evidence="18 19">
    <name type="scientific">Rhodomicrobium vannielii (strain ATCC 17100 / DSM 162 / LMG 4299 / NCIMB 10020 / ATH 3.1.1)</name>
    <dbReference type="NCBI Taxonomy" id="648757"/>
    <lineage>
        <taxon>Bacteria</taxon>
        <taxon>Pseudomonadati</taxon>
        <taxon>Pseudomonadota</taxon>
        <taxon>Alphaproteobacteria</taxon>
        <taxon>Hyphomicrobiales</taxon>
        <taxon>Hyphomicrobiaceae</taxon>
        <taxon>Rhodomicrobium</taxon>
    </lineage>
</organism>
<keyword evidence="15" id="KW-0437">Light-harvesting polypeptide</keyword>
<evidence type="ECO:0000256" key="12">
    <source>
        <dbReference type="ARBA" id="ARBA00022989"/>
    </source>
</evidence>
<keyword evidence="12 16" id="KW-1133">Transmembrane helix</keyword>
<evidence type="ECO:0000256" key="5">
    <source>
        <dbReference type="ARBA" id="ARBA00022475"/>
    </source>
</evidence>
<evidence type="ECO:0000256" key="2">
    <source>
        <dbReference type="ARBA" id="ARBA00004249"/>
    </source>
</evidence>
<feature type="transmembrane region" description="Helical" evidence="16">
    <location>
        <begin position="56"/>
        <end position="74"/>
    </location>
</feature>
<dbReference type="Gene3D" id="1.20.5.250">
    <property type="match status" value="1"/>
</dbReference>
<dbReference type="GO" id="GO:0019684">
    <property type="term" value="P:photosynthesis, light reaction"/>
    <property type="evidence" value="ECO:0007669"/>
    <property type="project" value="InterPro"/>
</dbReference>
<dbReference type="PRINTS" id="PR00674">
    <property type="entry name" value="LIGHTHARVSTB"/>
</dbReference>
<dbReference type="GO" id="GO:0046872">
    <property type="term" value="F:metal ion binding"/>
    <property type="evidence" value="ECO:0007669"/>
    <property type="project" value="UniProtKB-KW"/>
</dbReference>
<feature type="domain" description="Antenna complex alpha/beta subunit" evidence="17">
    <location>
        <begin position="41"/>
        <end position="75"/>
    </location>
</feature>
<sequence>MVFHLLQRFQWHTFVQVQHEYFGGTIMADPKKVYPTGLTLAEAEELHGYVINGTRVFGAIAVIAHVLAYVYTPWLH</sequence>
<evidence type="ECO:0000313" key="18">
    <source>
        <dbReference type="EMBL" id="ADP70759.1"/>
    </source>
</evidence>
<evidence type="ECO:0000259" key="17">
    <source>
        <dbReference type="Pfam" id="PF00556"/>
    </source>
</evidence>
<keyword evidence="7" id="KW-0042">Antenna complex</keyword>
<gene>
    <name evidence="18" type="ordered locus">Rvan_1507</name>
</gene>
<evidence type="ECO:0000256" key="7">
    <source>
        <dbReference type="ARBA" id="ARBA00022549"/>
    </source>
</evidence>
<keyword evidence="13" id="KW-0157">Chromophore</keyword>
<protein>
    <submittedName>
        <fullName evidence="18">Antenna complex alpha/beta subunit</fullName>
    </submittedName>
</protein>
<comment type="similarity">
    <text evidence="3">Belongs to the antenna complex beta subunit family.</text>
</comment>
<name>E3I7A8_RHOVT</name>
<evidence type="ECO:0000256" key="11">
    <source>
        <dbReference type="ARBA" id="ARBA00022956"/>
    </source>
</evidence>
<dbReference type="InterPro" id="IPR023623">
    <property type="entry name" value="Antenna_beta_CS"/>
</dbReference>
<dbReference type="InterPro" id="IPR002362">
    <property type="entry name" value="LHB-1/5"/>
</dbReference>
<comment type="subunit">
    <text evidence="4">The core complex is formed by different alpha and beta chains, binding bacteriochlorophyll molecules, and arranged most probably in tetrameric structures disposed around the reaction center. The non-pigmented gamma chains may constitute additional components.</text>
</comment>
<evidence type="ECO:0000256" key="10">
    <source>
        <dbReference type="ARBA" id="ARBA00022842"/>
    </source>
</evidence>
<evidence type="ECO:0000256" key="3">
    <source>
        <dbReference type="ARBA" id="ARBA00011052"/>
    </source>
</evidence>
<evidence type="ECO:0000256" key="8">
    <source>
        <dbReference type="ARBA" id="ARBA00022692"/>
    </source>
</evidence>
<keyword evidence="9" id="KW-0479">Metal-binding</keyword>
<accession>E3I7A8</accession>
<reference evidence="19" key="1">
    <citation type="journal article" date="2011" name="J. Bacteriol.">
        <title>Genome sequences of eight morphologically diverse alphaproteobacteria.</title>
        <authorList>
            <consortium name="US DOE Joint Genome Institute"/>
            <person name="Brown P.J."/>
            <person name="Kysela D.T."/>
            <person name="Buechlein A."/>
            <person name="Hemmerich C."/>
            <person name="Brun Y.V."/>
        </authorList>
    </citation>
    <scope>NUCLEOTIDE SEQUENCE [LARGE SCALE GENOMIC DNA]</scope>
    <source>
        <strain evidence="19">ATCC 17100 / ATH 3.1.1 / DSM 162 / LMG 4299</strain>
    </source>
</reference>
<evidence type="ECO:0000256" key="14">
    <source>
        <dbReference type="ARBA" id="ARBA00023136"/>
    </source>
</evidence>
<keyword evidence="5" id="KW-1003">Cell membrane</keyword>
<proteinExistence type="inferred from homology"/>
<dbReference type="InterPro" id="IPR023624">
    <property type="entry name" value="Antenna_beta_dom_sf"/>
</dbReference>
<keyword evidence="8 16" id="KW-0812">Transmembrane</keyword>
<dbReference type="GO" id="GO:0005886">
    <property type="term" value="C:plasma membrane"/>
    <property type="evidence" value="ECO:0007669"/>
    <property type="project" value="UniProtKB-SubCell"/>
</dbReference>
<dbReference type="AlphaFoldDB" id="E3I7A8"/>
<evidence type="ECO:0000256" key="9">
    <source>
        <dbReference type="ARBA" id="ARBA00022723"/>
    </source>
</evidence>
<dbReference type="KEGG" id="rva:Rvan_1507"/>
<dbReference type="eggNOG" id="ENOG50331U4">
    <property type="taxonomic scope" value="Bacteria"/>
</dbReference>
<dbReference type="PROSITE" id="PS00969">
    <property type="entry name" value="ANTENNA_COMP_BETA"/>
    <property type="match status" value="1"/>
</dbReference>
<dbReference type="GO" id="GO:0042314">
    <property type="term" value="F:bacteriochlorophyll binding"/>
    <property type="evidence" value="ECO:0007669"/>
    <property type="project" value="UniProtKB-KW"/>
</dbReference>
<evidence type="ECO:0000256" key="15">
    <source>
        <dbReference type="ARBA" id="ARBA00023243"/>
    </source>
</evidence>
<evidence type="ECO:0000256" key="1">
    <source>
        <dbReference type="ARBA" id="ARBA00002455"/>
    </source>
</evidence>
<keyword evidence="10" id="KW-0460">Magnesium</keyword>
<dbReference type="InterPro" id="IPR000066">
    <property type="entry name" value="Antenna_a/b"/>
</dbReference>
<evidence type="ECO:0000256" key="13">
    <source>
        <dbReference type="ARBA" id="ARBA00022991"/>
    </source>
</evidence>
<evidence type="ECO:0000256" key="4">
    <source>
        <dbReference type="ARBA" id="ARBA00011367"/>
    </source>
</evidence>
<keyword evidence="14 16" id="KW-0472">Membrane</keyword>
<comment type="function">
    <text evidence="1">Antenna complexes are light-harvesting systems, which transfer the excitation energy to the reaction centers.</text>
</comment>
<evidence type="ECO:0000256" key="6">
    <source>
        <dbReference type="ARBA" id="ARBA00022494"/>
    </source>
</evidence>
<comment type="subcellular location">
    <subcellularLocation>
        <location evidence="2">Cell inner membrane</location>
        <topology evidence="2">Single-pass type II membrane protein</topology>
    </subcellularLocation>
</comment>
<dbReference type="NCBIfam" id="NF040862">
    <property type="entry name" value="pufB_517_ASD"/>
    <property type="match status" value="1"/>
</dbReference>
<dbReference type="Pfam" id="PF00556">
    <property type="entry name" value="LHC"/>
    <property type="match status" value="1"/>
</dbReference>
<keyword evidence="11" id="KW-0076">Bacteriochlorophyll</keyword>
<dbReference type="GO" id="GO:0030077">
    <property type="term" value="C:plasma membrane light-harvesting complex"/>
    <property type="evidence" value="ECO:0007669"/>
    <property type="project" value="InterPro"/>
</dbReference>
<dbReference type="EMBL" id="CP002292">
    <property type="protein sequence ID" value="ADP70759.1"/>
    <property type="molecule type" value="Genomic_DNA"/>
</dbReference>
<evidence type="ECO:0000313" key="19">
    <source>
        <dbReference type="Proteomes" id="UP000001399"/>
    </source>
</evidence>
<dbReference type="HOGENOM" id="CLU_199082_1_0_5"/>
<evidence type="ECO:0000256" key="16">
    <source>
        <dbReference type="SAM" id="Phobius"/>
    </source>
</evidence>